<dbReference type="Pfam" id="PF04205">
    <property type="entry name" value="FMN_bind"/>
    <property type="match status" value="1"/>
</dbReference>
<gene>
    <name evidence="6" type="ORF">SAMN05216323_101919</name>
</gene>
<keyword evidence="3 4" id="KW-0472">Membrane</keyword>
<comment type="subcellular location">
    <subcellularLocation>
        <location evidence="1">Cell membrane</location>
    </subcellularLocation>
</comment>
<feature type="transmembrane region" description="Helical" evidence="4">
    <location>
        <begin position="362"/>
        <end position="385"/>
    </location>
</feature>
<dbReference type="InterPro" id="IPR017896">
    <property type="entry name" value="4Fe4S_Fe-S-bd"/>
</dbReference>
<dbReference type="InterPro" id="IPR007329">
    <property type="entry name" value="FMN-bd"/>
</dbReference>
<feature type="transmembrane region" description="Helical" evidence="4">
    <location>
        <begin position="243"/>
        <end position="267"/>
    </location>
</feature>
<name>A0A1G6JC03_9BACT</name>
<keyword evidence="4" id="KW-1133">Transmembrane helix</keyword>
<keyword evidence="4" id="KW-0812">Transmembrane</keyword>
<reference evidence="6 7" key="1">
    <citation type="submission" date="2016-09" db="EMBL/GenBank/DDBJ databases">
        <authorList>
            <person name="Capua I."/>
            <person name="De Benedictis P."/>
            <person name="Joannis T."/>
            <person name="Lombin L.H."/>
            <person name="Cattoli G."/>
        </authorList>
    </citation>
    <scope>NUCLEOTIDE SEQUENCE [LARGE SCALE GENOMIC DNA]</scope>
    <source>
        <strain evidence="6 7">A7P-90m</strain>
    </source>
</reference>
<evidence type="ECO:0000313" key="7">
    <source>
        <dbReference type="Proteomes" id="UP000199452"/>
    </source>
</evidence>
<sequence>MIPSCKGVIGSFCLLTIGMNKKIVGKVVRISLLVLVIVVIAIQQRKTIDPVIKEDSKKDTSVSSYFSLGDVQRLFDAAAMLKVGEADSSITFVYDSHRELLGQVVCSGPYADSIIGYSGPTPLLIGISNCDTIVGINLLRNTESPGYIRRLEGKDFFKRWNGLSVKDALASNVDAIAGATYSSDAIIQNMRIRLSKYAAVVPEHLPNDWNSFAKLIASFLVLALALLSFFFTIRMKRFRMSLLVSSILVLGFWGGTFISSALLYGWLVNGIPWFSKILLSLLFLLTVALPLLTNKSFYCSFVCPFGACQELAGKISPTKIAINQKVSKILRWIPIIFLGTIALVLLLGISVDLTNVEPFSAFTYQTASAVVLVLAIFFLLVSIFVPKPWCNYFCPTGALLELIRKPGKPLNGYFKRKK</sequence>
<dbReference type="PANTHER" id="PTHR30224:SF4">
    <property type="entry name" value="ELECTRON TRANSPORT PROTEIN YCCM-RELATED"/>
    <property type="match status" value="1"/>
</dbReference>
<feature type="transmembrane region" description="Helical" evidence="4">
    <location>
        <begin position="273"/>
        <end position="292"/>
    </location>
</feature>
<accession>A0A1G6JC03</accession>
<dbReference type="SMART" id="SM00900">
    <property type="entry name" value="FMN_bind"/>
    <property type="match status" value="1"/>
</dbReference>
<evidence type="ECO:0000256" key="4">
    <source>
        <dbReference type="SAM" id="Phobius"/>
    </source>
</evidence>
<evidence type="ECO:0000256" key="3">
    <source>
        <dbReference type="ARBA" id="ARBA00023136"/>
    </source>
</evidence>
<evidence type="ECO:0000259" key="5">
    <source>
        <dbReference type="SMART" id="SM00900"/>
    </source>
</evidence>
<organism evidence="6 7">
    <name type="scientific">Williamwhitmania taraxaci</name>
    <dbReference type="NCBI Taxonomy" id="1640674"/>
    <lineage>
        <taxon>Bacteria</taxon>
        <taxon>Pseudomonadati</taxon>
        <taxon>Bacteroidota</taxon>
        <taxon>Bacteroidia</taxon>
        <taxon>Bacteroidales</taxon>
        <taxon>Williamwhitmaniaceae</taxon>
        <taxon>Williamwhitmania</taxon>
    </lineage>
</organism>
<evidence type="ECO:0000313" key="6">
    <source>
        <dbReference type="EMBL" id="SDC15416.1"/>
    </source>
</evidence>
<dbReference type="AlphaFoldDB" id="A0A1G6JC03"/>
<dbReference type="GO" id="GO:0010181">
    <property type="term" value="F:FMN binding"/>
    <property type="evidence" value="ECO:0007669"/>
    <property type="project" value="InterPro"/>
</dbReference>
<dbReference type="InterPro" id="IPR052378">
    <property type="entry name" value="NosR_regulator"/>
</dbReference>
<feature type="domain" description="FMN-binding" evidence="5">
    <location>
        <begin position="116"/>
        <end position="197"/>
    </location>
</feature>
<dbReference type="Proteomes" id="UP000199452">
    <property type="component" value="Unassembled WGS sequence"/>
</dbReference>
<keyword evidence="2" id="KW-1003">Cell membrane</keyword>
<proteinExistence type="predicted"/>
<dbReference type="PANTHER" id="PTHR30224">
    <property type="entry name" value="ELECTRON TRANSPORT PROTEIN"/>
    <property type="match status" value="1"/>
</dbReference>
<dbReference type="EMBL" id="FMYP01000019">
    <property type="protein sequence ID" value="SDC15416.1"/>
    <property type="molecule type" value="Genomic_DNA"/>
</dbReference>
<dbReference type="Pfam" id="PF12801">
    <property type="entry name" value="Fer4_5"/>
    <property type="match status" value="2"/>
</dbReference>
<evidence type="ECO:0000256" key="1">
    <source>
        <dbReference type="ARBA" id="ARBA00004236"/>
    </source>
</evidence>
<feature type="transmembrane region" description="Helical" evidence="4">
    <location>
        <begin position="212"/>
        <end position="231"/>
    </location>
</feature>
<feature type="transmembrane region" description="Helical" evidence="4">
    <location>
        <begin position="329"/>
        <end position="350"/>
    </location>
</feature>
<dbReference type="STRING" id="1640674.SAMN05216323_101919"/>
<dbReference type="GO" id="GO:0005886">
    <property type="term" value="C:plasma membrane"/>
    <property type="evidence" value="ECO:0007669"/>
    <property type="project" value="UniProtKB-SubCell"/>
</dbReference>
<evidence type="ECO:0000256" key="2">
    <source>
        <dbReference type="ARBA" id="ARBA00022475"/>
    </source>
</evidence>
<keyword evidence="7" id="KW-1185">Reference proteome</keyword>
<protein>
    <submittedName>
        <fullName evidence="6">4Fe-4S binding domain-containing protein</fullName>
    </submittedName>
</protein>